<feature type="domain" description="4'-phosphopantetheinyl transferase N-terminal" evidence="4">
    <location>
        <begin position="21"/>
        <end position="108"/>
    </location>
</feature>
<dbReference type="Gene3D" id="3.90.470.20">
    <property type="entry name" value="4'-phosphopantetheinyl transferase domain"/>
    <property type="match status" value="2"/>
</dbReference>
<dbReference type="InterPro" id="IPR050559">
    <property type="entry name" value="P-Pant_transferase_sf"/>
</dbReference>
<dbReference type="GO" id="GO:0016740">
    <property type="term" value="F:transferase activity"/>
    <property type="evidence" value="ECO:0007669"/>
    <property type="project" value="UniProtKB-KW"/>
</dbReference>
<feature type="domain" description="4'-phosphopantetheinyl transferase" evidence="3">
    <location>
        <begin position="114"/>
        <end position="217"/>
    </location>
</feature>
<dbReference type="InterPro" id="IPR037143">
    <property type="entry name" value="4-PPantetheinyl_Trfase_dom_sf"/>
</dbReference>
<gene>
    <name evidence="5" type="ORF">NDI38_08605</name>
</gene>
<dbReference type="RefSeq" id="WP_190447779.1">
    <property type="nucleotide sequence ID" value="NZ_JAMPLM010000005.1"/>
</dbReference>
<evidence type="ECO:0000259" key="3">
    <source>
        <dbReference type="Pfam" id="PF01648"/>
    </source>
</evidence>
<dbReference type="InterPro" id="IPR008278">
    <property type="entry name" value="4-PPantetheinyl_Trfase_dom"/>
</dbReference>
<comment type="caution">
    <text evidence="5">The sequence shown here is derived from an EMBL/GenBank/DDBJ whole genome shotgun (WGS) entry which is preliminary data.</text>
</comment>
<evidence type="ECO:0000313" key="6">
    <source>
        <dbReference type="Proteomes" id="UP001476950"/>
    </source>
</evidence>
<keyword evidence="6" id="KW-1185">Reference proteome</keyword>
<dbReference type="PANTHER" id="PTHR12215:SF10">
    <property type="entry name" value="L-AMINOADIPATE-SEMIALDEHYDE DEHYDROGENASE-PHOSPHOPANTETHEINYL TRANSFERASE"/>
    <property type="match status" value="1"/>
</dbReference>
<sequence length="231" mass="26090">MSLTLTETEIHVWQANLVRSSNDCQQLAQTLSPDEKTRAERFRFPRDRDRFIVSRGTLRTLLGRYLNTSPDRVQFRYGDKGKPALAEPLASVGLEFNLSHSEDLMVCAVAYQQAIGIDLEYFRPVADLENLTQRFFTPQEHAAIHALEGDSCLRSFFQHWTCKEAVLKATGNGLMSLSAIEVCLQHDTAKLVRHDNASARAWSLQLFTPAPNYIGAVAMNAPERSLVYREC</sequence>
<dbReference type="Pfam" id="PF01648">
    <property type="entry name" value="ACPS"/>
    <property type="match status" value="1"/>
</dbReference>
<comment type="similarity">
    <text evidence="1">Belongs to the P-Pant transferase superfamily. Gsp/Sfp/HetI/AcpT family.</text>
</comment>
<dbReference type="Proteomes" id="UP001476950">
    <property type="component" value="Unassembled WGS sequence"/>
</dbReference>
<evidence type="ECO:0000256" key="1">
    <source>
        <dbReference type="ARBA" id="ARBA00010990"/>
    </source>
</evidence>
<dbReference type="SUPFAM" id="SSF56214">
    <property type="entry name" value="4'-phosphopantetheinyl transferase"/>
    <property type="match status" value="2"/>
</dbReference>
<evidence type="ECO:0000256" key="2">
    <source>
        <dbReference type="ARBA" id="ARBA00022679"/>
    </source>
</evidence>
<dbReference type="EMBL" id="JAMPLM010000005">
    <property type="protein sequence ID" value="MEP1058496.1"/>
    <property type="molecule type" value="Genomic_DNA"/>
</dbReference>
<proteinExistence type="inferred from homology"/>
<dbReference type="PANTHER" id="PTHR12215">
    <property type="entry name" value="PHOSPHOPANTETHEINE TRANSFERASE"/>
    <property type="match status" value="1"/>
</dbReference>
<organism evidence="5 6">
    <name type="scientific">Stenomitos frigidus AS-A4</name>
    <dbReference type="NCBI Taxonomy" id="2933935"/>
    <lineage>
        <taxon>Bacteria</taxon>
        <taxon>Bacillati</taxon>
        <taxon>Cyanobacteriota</taxon>
        <taxon>Cyanophyceae</taxon>
        <taxon>Leptolyngbyales</taxon>
        <taxon>Leptolyngbyaceae</taxon>
        <taxon>Stenomitos</taxon>
    </lineage>
</organism>
<accession>A0ABV0KGX3</accession>
<dbReference type="InterPro" id="IPR055066">
    <property type="entry name" value="AASDHPPT_N"/>
</dbReference>
<evidence type="ECO:0000259" key="4">
    <source>
        <dbReference type="Pfam" id="PF22624"/>
    </source>
</evidence>
<dbReference type="Pfam" id="PF22624">
    <property type="entry name" value="AASDHPPT_N"/>
    <property type="match status" value="1"/>
</dbReference>
<protein>
    <submittedName>
        <fullName evidence="5">4'-phosphopantetheinyl transferase superfamily protein</fullName>
    </submittedName>
</protein>
<reference evidence="5 6" key="1">
    <citation type="submission" date="2022-04" db="EMBL/GenBank/DDBJ databases">
        <title>Positive selection, recombination, and allopatry shape intraspecific diversity of widespread and dominant cyanobacteria.</title>
        <authorList>
            <person name="Wei J."/>
            <person name="Shu W."/>
            <person name="Hu C."/>
        </authorList>
    </citation>
    <scope>NUCLEOTIDE SEQUENCE [LARGE SCALE GENOMIC DNA]</scope>
    <source>
        <strain evidence="5 6">AS-A4</strain>
    </source>
</reference>
<keyword evidence="2 5" id="KW-0808">Transferase</keyword>
<evidence type="ECO:0000313" key="5">
    <source>
        <dbReference type="EMBL" id="MEP1058496.1"/>
    </source>
</evidence>
<name>A0ABV0KGX3_9CYAN</name>